<proteinExistence type="predicted"/>
<dbReference type="AlphaFoldDB" id="A0A3N1CS27"/>
<evidence type="ECO:0000313" key="2">
    <source>
        <dbReference type="EMBL" id="ROO84107.1"/>
    </source>
</evidence>
<gene>
    <name evidence="2" type="ORF">EDD29_1624</name>
</gene>
<evidence type="ECO:0000256" key="1">
    <source>
        <dbReference type="SAM" id="MobiDB-lite"/>
    </source>
</evidence>
<accession>A0A3N1CS27</accession>
<comment type="caution">
    <text evidence="2">The sequence shown here is derived from an EMBL/GenBank/DDBJ whole genome shotgun (WGS) entry which is preliminary data.</text>
</comment>
<keyword evidence="3" id="KW-1185">Reference proteome</keyword>
<reference evidence="2 3" key="1">
    <citation type="submission" date="2018-11" db="EMBL/GenBank/DDBJ databases">
        <title>Sequencing the genomes of 1000 actinobacteria strains.</title>
        <authorList>
            <person name="Klenk H.-P."/>
        </authorList>
    </citation>
    <scope>NUCLEOTIDE SEQUENCE [LARGE SCALE GENOMIC DNA]</scope>
    <source>
        <strain evidence="2 3">DSM 44254</strain>
    </source>
</reference>
<dbReference type="RefSeq" id="WP_425454955.1">
    <property type="nucleotide sequence ID" value="NZ_RJKE01000001.1"/>
</dbReference>
<feature type="compositionally biased region" description="Low complexity" evidence="1">
    <location>
        <begin position="290"/>
        <end position="319"/>
    </location>
</feature>
<evidence type="ECO:0000313" key="3">
    <source>
        <dbReference type="Proteomes" id="UP000272400"/>
    </source>
</evidence>
<sequence length="447" mass="43564">MKRLLMGAVLGAAAARTAYVALTRRPPGAGGREGAEVWGRTNHRGEAVTLLEGPAFALGSAAAALVLPGTPGRLRAAALVAGAGSGAFGAYDDLAGSASSRGFKGHLTALARGEVTTGAVKILGIGASGLAAAALAGSPAATPLRRTLDTLLNGAIVASAANLMNLFDLRPGRAIKVGVLTGAPLALGAGSAVVAAPLGAAFALLPEDLGERAMLGDAGANSFGALLGLAATRLGLPARVAVLGGLVALNGASEYVSFTKVIRENPLLDRLDMLGRRPVEPPPAPEPAEPETVSPATATVSPRSGTGETPAGPGAAPRETVPDEAAKTARDVETVSPDAEAVSAGAEPVSPGAATVSADRAAPSPETGPGAAPADTSSAEAETVSPDAETVSAGLETVSPDAETVSAGVGTRPGRGETASGEPEEESVAEAGEPGDGVAGPREQSGS</sequence>
<feature type="compositionally biased region" description="Basic and acidic residues" evidence="1">
    <location>
        <begin position="320"/>
        <end position="333"/>
    </location>
</feature>
<dbReference type="EMBL" id="RJKE01000001">
    <property type="protein sequence ID" value="ROO84107.1"/>
    <property type="molecule type" value="Genomic_DNA"/>
</dbReference>
<feature type="region of interest" description="Disordered" evidence="1">
    <location>
        <begin position="274"/>
        <end position="447"/>
    </location>
</feature>
<name>A0A3N1CS27_9ACTN</name>
<organism evidence="2 3">
    <name type="scientific">Actinocorallia herbida</name>
    <dbReference type="NCBI Taxonomy" id="58109"/>
    <lineage>
        <taxon>Bacteria</taxon>
        <taxon>Bacillati</taxon>
        <taxon>Actinomycetota</taxon>
        <taxon>Actinomycetes</taxon>
        <taxon>Streptosporangiales</taxon>
        <taxon>Thermomonosporaceae</taxon>
        <taxon>Actinocorallia</taxon>
    </lineage>
</organism>
<protein>
    <recommendedName>
        <fullName evidence="4">UDP-N-acetylmuramyl pentapeptide phosphotransferase/UDP-N-acetylglucosamine-1-phosphate transferase</fullName>
    </recommendedName>
</protein>
<evidence type="ECO:0008006" key="4">
    <source>
        <dbReference type="Google" id="ProtNLM"/>
    </source>
</evidence>
<dbReference type="Proteomes" id="UP000272400">
    <property type="component" value="Unassembled WGS sequence"/>
</dbReference>